<dbReference type="SMART" id="SM00014">
    <property type="entry name" value="acidPPc"/>
    <property type="match status" value="1"/>
</dbReference>
<feature type="transmembrane region" description="Helical" evidence="1">
    <location>
        <begin position="77"/>
        <end position="95"/>
    </location>
</feature>
<keyword evidence="4" id="KW-1185">Reference proteome</keyword>
<dbReference type="SUPFAM" id="SSF48317">
    <property type="entry name" value="Acid phosphatase/Vanadium-dependent haloperoxidase"/>
    <property type="match status" value="1"/>
</dbReference>
<dbReference type="Pfam" id="PF01569">
    <property type="entry name" value="PAP2"/>
    <property type="match status" value="1"/>
</dbReference>
<gene>
    <name evidence="3" type="ORF">EBB45_14390</name>
</gene>
<dbReference type="Gene3D" id="1.20.144.10">
    <property type="entry name" value="Phosphatidic acid phosphatase type 2/haloperoxidase"/>
    <property type="match status" value="2"/>
</dbReference>
<evidence type="ECO:0000256" key="1">
    <source>
        <dbReference type="SAM" id="Phobius"/>
    </source>
</evidence>
<proteinExistence type="predicted"/>
<dbReference type="CDD" id="cd03392">
    <property type="entry name" value="PAP2_like_2"/>
    <property type="match status" value="1"/>
</dbReference>
<dbReference type="RefSeq" id="WP_124765918.1">
    <property type="nucleotide sequence ID" value="NZ_JAFBDY010000014.1"/>
</dbReference>
<protein>
    <submittedName>
        <fullName evidence="3">Phosphatase PAP2 family protein</fullName>
    </submittedName>
</protein>
<accession>A0A3N9UC64</accession>
<evidence type="ECO:0000259" key="2">
    <source>
        <dbReference type="SMART" id="SM00014"/>
    </source>
</evidence>
<keyword evidence="1" id="KW-0472">Membrane</keyword>
<evidence type="ECO:0000313" key="4">
    <source>
        <dbReference type="Proteomes" id="UP000274033"/>
    </source>
</evidence>
<keyword evidence="1" id="KW-1133">Transmembrane helix</keyword>
<dbReference type="AlphaFoldDB" id="A0A3N9UC64"/>
<reference evidence="3 4" key="1">
    <citation type="journal article" date="2013" name="J. Microbiol.">
        <title>Lysinibacillus chungkukjangi sp. nov., isolated from Chungkukjang, Korean fermented soybean food.</title>
        <authorList>
            <person name="Kim S.J."/>
            <person name="Jang Y.H."/>
            <person name="Hamada M."/>
            <person name="Ahn J.H."/>
            <person name="Weon H.Y."/>
            <person name="Suzuki K."/>
            <person name="Whang K.S."/>
            <person name="Kwon S.W."/>
        </authorList>
    </citation>
    <scope>NUCLEOTIDE SEQUENCE [LARGE SCALE GENOMIC DNA]</scope>
    <source>
        <strain evidence="3 4">MCCC 1A12701</strain>
    </source>
</reference>
<dbReference type="InterPro" id="IPR000326">
    <property type="entry name" value="PAP2/HPO"/>
</dbReference>
<feature type="transmembrane region" description="Helical" evidence="1">
    <location>
        <begin position="115"/>
        <end position="134"/>
    </location>
</feature>
<comment type="caution">
    <text evidence="3">The sequence shown here is derived from an EMBL/GenBank/DDBJ whole genome shotgun (WGS) entry which is preliminary data.</text>
</comment>
<name>A0A3N9UC64_9BACI</name>
<dbReference type="PANTHER" id="PTHR14969:SF13">
    <property type="entry name" value="AT30094P"/>
    <property type="match status" value="1"/>
</dbReference>
<keyword evidence="1" id="KW-0812">Transmembrane</keyword>
<dbReference type="PANTHER" id="PTHR14969">
    <property type="entry name" value="SPHINGOSINE-1-PHOSPHATE PHOSPHOHYDROLASE"/>
    <property type="match status" value="1"/>
</dbReference>
<dbReference type="Proteomes" id="UP000274033">
    <property type="component" value="Unassembled WGS sequence"/>
</dbReference>
<evidence type="ECO:0000313" key="3">
    <source>
        <dbReference type="EMBL" id="RQW73931.1"/>
    </source>
</evidence>
<dbReference type="EMBL" id="RRCT01000014">
    <property type="protein sequence ID" value="RQW73931.1"/>
    <property type="molecule type" value="Genomic_DNA"/>
</dbReference>
<dbReference type="InterPro" id="IPR036938">
    <property type="entry name" value="PAP2/HPO_sf"/>
</dbReference>
<organism evidence="3 4">
    <name type="scientific">Lysinibacillus composti</name>
    <dbReference type="NCBI Taxonomy" id="720633"/>
    <lineage>
        <taxon>Bacteria</taxon>
        <taxon>Bacillati</taxon>
        <taxon>Bacillota</taxon>
        <taxon>Bacilli</taxon>
        <taxon>Bacillales</taxon>
        <taxon>Bacillaceae</taxon>
        <taxon>Lysinibacillus</taxon>
    </lineage>
</organism>
<dbReference type="OrthoDB" id="9789113at2"/>
<feature type="transmembrane region" description="Helical" evidence="1">
    <location>
        <begin position="47"/>
        <end position="70"/>
    </location>
</feature>
<sequence length="203" mass="23803">MKKWAYSLAILTFMIFTYLFFSYEKDFVIQLDHMFSKLLAGNDFITLFHYIGETKFIIFVALLLLIILWLRQRNYRAMIFVLLTIALGNVLNQLVKNWIQRPRPELLDQLTSYSFPSGHAMIGLLYIFTIAYLLSKALKTNNRIVITIWVVAVFLTFLTGLSRVSESRHYISDVIAGWSLGYSWFILCVIWYESTVKKVKRNS</sequence>
<feature type="domain" description="Phosphatidic acid phosphatase type 2/haloperoxidase" evidence="2">
    <location>
        <begin position="77"/>
        <end position="189"/>
    </location>
</feature>
<feature type="transmembrane region" description="Helical" evidence="1">
    <location>
        <begin position="5"/>
        <end position="23"/>
    </location>
</feature>
<feature type="transmembrane region" description="Helical" evidence="1">
    <location>
        <begin position="170"/>
        <end position="192"/>
    </location>
</feature>
<feature type="transmembrane region" description="Helical" evidence="1">
    <location>
        <begin position="146"/>
        <end position="164"/>
    </location>
</feature>